<feature type="region of interest" description="Disordered" evidence="1">
    <location>
        <begin position="208"/>
        <end position="364"/>
    </location>
</feature>
<name>A0A3D8S317_9HELO</name>
<dbReference type="AlphaFoldDB" id="A0A3D8S317"/>
<comment type="caution">
    <text evidence="2">The sequence shown here is derived from an EMBL/GenBank/DDBJ whole genome shotgun (WGS) entry which is preliminary data.</text>
</comment>
<evidence type="ECO:0000313" key="3">
    <source>
        <dbReference type="Proteomes" id="UP000256328"/>
    </source>
</evidence>
<dbReference type="OrthoDB" id="5369648at2759"/>
<feature type="region of interest" description="Disordered" evidence="1">
    <location>
        <begin position="1"/>
        <end position="73"/>
    </location>
</feature>
<dbReference type="EMBL" id="PDLN01000007">
    <property type="protein sequence ID" value="RDW80491.1"/>
    <property type="molecule type" value="Genomic_DNA"/>
</dbReference>
<keyword evidence="3" id="KW-1185">Reference proteome</keyword>
<sequence length="364" mass="37994">MTSDDAVALRSPVYGSSSNAVATPGANQGPEVTKESTKKRARSTMKAAELTNADEDNMPSKKARSSGRDPAPTCRADFLDTDHMILDMKRNGYTWADIADAYNKKTGKNVSVDYARKRIPKLLAVSQNWNVENIKTLLKKKVAIEADVTFEKIKARAQYEVRVQALERTKWAKLANALGEASGVGEVFSSHAVEKKFRDLVNAGHVDEKGDYIGPETITSPDFGSSSAAESFAAGPSASGPSGSAHFAARPSSSGHSGSGPSHAGPSGAGPSRAGSFRAGGANFASSDGGGPSTSPSRSGSGFIANRSCPPRSSTVAPPAMAREWTITYAPGPSPLSPGYEADAEAEMSSAGVVKEDDDIMTDS</sequence>
<dbReference type="Proteomes" id="UP000256328">
    <property type="component" value="Unassembled WGS sequence"/>
</dbReference>
<feature type="compositionally biased region" description="Low complexity" evidence="1">
    <location>
        <begin position="223"/>
        <end position="302"/>
    </location>
</feature>
<protein>
    <submittedName>
        <fullName evidence="2">Uncharacterized protein</fullName>
    </submittedName>
</protein>
<reference evidence="2 3" key="1">
    <citation type="journal article" date="2018" name="IMA Fungus">
        <title>IMA Genome-F 9: Draft genome sequence of Annulohypoxylon stygium, Aspergillus mulundensis, Berkeleyomyces basicola (syn. Thielaviopsis basicola), Ceratocystis smalleyi, two Cercospora beticola strains, Coleophoma cylindrospora, Fusarium fracticaudum, Phialophora cf. hyalina, and Morchella septimelata.</title>
        <authorList>
            <person name="Wingfield B.D."/>
            <person name="Bills G.F."/>
            <person name="Dong Y."/>
            <person name="Huang W."/>
            <person name="Nel W.J."/>
            <person name="Swalarsk-Parry B.S."/>
            <person name="Vaghefi N."/>
            <person name="Wilken P.M."/>
            <person name="An Z."/>
            <person name="de Beer Z.W."/>
            <person name="De Vos L."/>
            <person name="Chen L."/>
            <person name="Duong T.A."/>
            <person name="Gao Y."/>
            <person name="Hammerbacher A."/>
            <person name="Kikkert J.R."/>
            <person name="Li Y."/>
            <person name="Li H."/>
            <person name="Li K."/>
            <person name="Li Q."/>
            <person name="Liu X."/>
            <person name="Ma X."/>
            <person name="Naidoo K."/>
            <person name="Pethybridge S.J."/>
            <person name="Sun J."/>
            <person name="Steenkamp E.T."/>
            <person name="van der Nest M.A."/>
            <person name="van Wyk S."/>
            <person name="Wingfield M.J."/>
            <person name="Xiong C."/>
            <person name="Yue Q."/>
            <person name="Zhang X."/>
        </authorList>
    </citation>
    <scope>NUCLEOTIDE SEQUENCE [LARGE SCALE GENOMIC DNA]</scope>
    <source>
        <strain evidence="2 3">BP5796</strain>
    </source>
</reference>
<gene>
    <name evidence="2" type="ORF">BP5796_05189</name>
</gene>
<evidence type="ECO:0000313" key="2">
    <source>
        <dbReference type="EMBL" id="RDW80491.1"/>
    </source>
</evidence>
<accession>A0A3D8S317</accession>
<evidence type="ECO:0000256" key="1">
    <source>
        <dbReference type="SAM" id="MobiDB-lite"/>
    </source>
</evidence>
<organism evidence="2 3">
    <name type="scientific">Coleophoma crateriformis</name>
    <dbReference type="NCBI Taxonomy" id="565419"/>
    <lineage>
        <taxon>Eukaryota</taxon>
        <taxon>Fungi</taxon>
        <taxon>Dikarya</taxon>
        <taxon>Ascomycota</taxon>
        <taxon>Pezizomycotina</taxon>
        <taxon>Leotiomycetes</taxon>
        <taxon>Helotiales</taxon>
        <taxon>Dermateaceae</taxon>
        <taxon>Coleophoma</taxon>
    </lineage>
</organism>
<proteinExistence type="predicted"/>